<keyword evidence="2" id="KW-1185">Reference proteome</keyword>
<dbReference type="RefSeq" id="WP_006989210.1">
    <property type="nucleotide sequence ID" value="NZ_JH594606.1"/>
</dbReference>
<proteinExistence type="predicted"/>
<accession>H2BVJ2</accession>
<organism evidence="1 2">
    <name type="scientific">Gillisia limnaea (strain DSM 15749 / LMG 21470 / R-8282)</name>
    <dbReference type="NCBI Taxonomy" id="865937"/>
    <lineage>
        <taxon>Bacteria</taxon>
        <taxon>Pseudomonadati</taxon>
        <taxon>Bacteroidota</taxon>
        <taxon>Flavobacteriia</taxon>
        <taxon>Flavobacteriales</taxon>
        <taxon>Flavobacteriaceae</taxon>
        <taxon>Gillisia</taxon>
    </lineage>
</organism>
<dbReference type="HOGENOM" id="CLU_3007855_0_0_10"/>
<dbReference type="EMBL" id="JH594606">
    <property type="protein sequence ID" value="EHQ02900.1"/>
    <property type="molecule type" value="Genomic_DNA"/>
</dbReference>
<evidence type="ECO:0000313" key="1">
    <source>
        <dbReference type="EMBL" id="EHQ02900.1"/>
    </source>
</evidence>
<dbReference type="Proteomes" id="UP000003844">
    <property type="component" value="Unassembled WGS sequence"/>
</dbReference>
<evidence type="ECO:0000313" key="2">
    <source>
        <dbReference type="Proteomes" id="UP000003844"/>
    </source>
</evidence>
<gene>
    <name evidence="1" type="ORF">Gilli_2269</name>
</gene>
<name>H2BVJ2_GILLR</name>
<protein>
    <submittedName>
        <fullName evidence="1">Uncharacterized protein</fullName>
    </submittedName>
</protein>
<dbReference type="AlphaFoldDB" id="H2BVJ2"/>
<reference evidence="2" key="1">
    <citation type="journal article" date="2012" name="Stand. Genomic Sci.">
        <title>Genome sequence of the Antarctic rhodopsins-containing flavobacterium Gillisia limnaea type strain (R-8282(T)).</title>
        <authorList>
            <person name="Riedel T."/>
            <person name="Held B."/>
            <person name="Nolan M."/>
            <person name="Lucas S."/>
            <person name="Lapidus A."/>
            <person name="Tice H."/>
            <person name="Del Rio T.G."/>
            <person name="Cheng J.F."/>
            <person name="Han C."/>
            <person name="Tapia R."/>
            <person name="Goodwin L.A."/>
            <person name="Pitluck S."/>
            <person name="Liolios K."/>
            <person name="Mavromatis K."/>
            <person name="Pagani I."/>
            <person name="Ivanova N."/>
            <person name="Mikhailova N."/>
            <person name="Pati A."/>
            <person name="Chen A."/>
            <person name="Palaniappan K."/>
            <person name="Land M."/>
            <person name="Rohde M."/>
            <person name="Tindall B.J."/>
            <person name="Detter J.C."/>
            <person name="Goker M."/>
            <person name="Bristow J."/>
            <person name="Eisen J.A."/>
            <person name="Markowitz V."/>
            <person name="Hugenholtz P."/>
            <person name="Kyrpides N.C."/>
            <person name="Klenk H.P."/>
            <person name="Woyke T."/>
        </authorList>
    </citation>
    <scope>NUCLEOTIDE SEQUENCE [LARGE SCALE GENOMIC DNA]</scope>
    <source>
        <strain evidence="2">DSM 15749 / LMG 21470 / R-8282</strain>
    </source>
</reference>
<sequence>MRIRKFSNELAITMYGFIPVQAQDHGQQSKTEIATKVAEILSKITLEKIFFLRNII</sequence>
<dbReference type="STRING" id="865937.Gilli_2269"/>